<gene>
    <name evidence="2" type="ORF">LPB142_09160</name>
</gene>
<keyword evidence="3" id="KW-1185">Reference proteome</keyword>
<sequence length="91" mass="9511">MTVLALPPRVDLSHVGELTAQLRAAQGAPLTLDAGAVTHFGGLGLQVLLASARSWRARALPFSISPRSEAFDEALAIFGVELSDVQSEEAA</sequence>
<dbReference type="InterPro" id="IPR036513">
    <property type="entry name" value="STAS_dom_sf"/>
</dbReference>
<dbReference type="Gene3D" id="3.30.750.24">
    <property type="entry name" value="STAS domain"/>
    <property type="match status" value="1"/>
</dbReference>
<organism evidence="2 3">
    <name type="scientific">Rhodobacter xanthinilyticus</name>
    <dbReference type="NCBI Taxonomy" id="1850250"/>
    <lineage>
        <taxon>Bacteria</taxon>
        <taxon>Pseudomonadati</taxon>
        <taxon>Pseudomonadota</taxon>
        <taxon>Alphaproteobacteria</taxon>
        <taxon>Rhodobacterales</taxon>
        <taxon>Rhodobacter group</taxon>
        <taxon>Rhodobacter</taxon>
    </lineage>
</organism>
<proteinExistence type="predicted"/>
<dbReference type="EMBL" id="CP017781">
    <property type="protein sequence ID" value="AOZ69458.1"/>
    <property type="molecule type" value="Genomic_DNA"/>
</dbReference>
<reference evidence="2 3" key="1">
    <citation type="submission" date="2016-10" db="EMBL/GenBank/DDBJ databases">
        <title>Rhodobacter sp. LPB0142, isolated from sea water.</title>
        <authorList>
            <person name="Kim E."/>
            <person name="Yi H."/>
        </authorList>
    </citation>
    <scope>NUCLEOTIDE SEQUENCE [LARGE SCALE GENOMIC DNA]</scope>
    <source>
        <strain evidence="2 3">LPB0142</strain>
    </source>
</reference>
<dbReference type="SUPFAM" id="SSF52091">
    <property type="entry name" value="SpoIIaa-like"/>
    <property type="match status" value="1"/>
</dbReference>
<accession>A0A1D9MCD4</accession>
<dbReference type="InterPro" id="IPR058548">
    <property type="entry name" value="MlaB-like_STAS"/>
</dbReference>
<evidence type="ECO:0000313" key="2">
    <source>
        <dbReference type="EMBL" id="AOZ69458.1"/>
    </source>
</evidence>
<dbReference type="Proteomes" id="UP000176562">
    <property type="component" value="Chromosome"/>
</dbReference>
<evidence type="ECO:0000259" key="1">
    <source>
        <dbReference type="Pfam" id="PF13466"/>
    </source>
</evidence>
<dbReference type="RefSeq" id="WP_068766842.1">
    <property type="nucleotide sequence ID" value="NZ_CP017781.1"/>
</dbReference>
<feature type="domain" description="MlaB-like STAS" evidence="1">
    <location>
        <begin position="4"/>
        <end position="80"/>
    </location>
</feature>
<protein>
    <recommendedName>
        <fullName evidence="1">MlaB-like STAS domain-containing protein</fullName>
    </recommendedName>
</protein>
<name>A0A1D9MCD4_9RHOB</name>
<dbReference type="AlphaFoldDB" id="A0A1D9MCD4"/>
<dbReference type="KEGG" id="rhp:LPB142_09160"/>
<dbReference type="Pfam" id="PF13466">
    <property type="entry name" value="STAS_2"/>
    <property type="match status" value="1"/>
</dbReference>
<evidence type="ECO:0000313" key="3">
    <source>
        <dbReference type="Proteomes" id="UP000176562"/>
    </source>
</evidence>
<dbReference type="STRING" id="1850250.LPB142_09160"/>